<keyword evidence="12" id="KW-0325">Glycoprotein</keyword>
<evidence type="ECO:0000256" key="12">
    <source>
        <dbReference type="ARBA" id="ARBA00023180"/>
    </source>
</evidence>
<evidence type="ECO:0000313" key="18">
    <source>
        <dbReference type="Ensembl" id="ENSDCDP00010030698.1"/>
    </source>
</evidence>
<evidence type="ECO:0000256" key="11">
    <source>
        <dbReference type="ARBA" id="ARBA00023157"/>
    </source>
</evidence>
<comment type="catalytic activity">
    <reaction evidence="16">
        <text>a 3-O-[N-acetyl-alpha-D-galactosaminyl]-L-threonyl-[protein] + CMP-N-acetyl-beta-neuraminate = a 3-O-[N-acetyl-alpha-neuraminosyl-(2-&gt;6)-N-acetyl-alpha-D-galactosaminyl]-L-threonyl-[protein] + CMP + H(+)</text>
        <dbReference type="Rhea" id="RHEA:81643"/>
        <dbReference type="Rhea" id="RHEA-COMP:11689"/>
        <dbReference type="Rhea" id="RHEA-COMP:19720"/>
        <dbReference type="ChEBI" id="CHEBI:15378"/>
        <dbReference type="ChEBI" id="CHEBI:57812"/>
        <dbReference type="ChEBI" id="CHEBI:60377"/>
        <dbReference type="ChEBI" id="CHEBI:87075"/>
        <dbReference type="ChEBI" id="CHEBI:231970"/>
    </reaction>
    <physiologicalReaction direction="left-to-right" evidence="16">
        <dbReference type="Rhea" id="RHEA:81644"/>
    </physiologicalReaction>
</comment>
<dbReference type="PANTHER" id="PTHR45941">
    <property type="entry name" value="ALPHA-N-ACETYLGALACTOSAMINIDE ALPHA-2,6-SIALYLTRANSFERASE 2-LIKE-RELATED"/>
    <property type="match status" value="1"/>
</dbReference>
<comment type="pathway">
    <text evidence="2">Protein modification; protein glycosylation.</text>
</comment>
<evidence type="ECO:0000256" key="8">
    <source>
        <dbReference type="ARBA" id="ARBA00022989"/>
    </source>
</evidence>
<proteinExistence type="inferred from homology"/>
<feature type="region of interest" description="Disordered" evidence="17">
    <location>
        <begin position="84"/>
        <end position="112"/>
    </location>
</feature>
<keyword evidence="6" id="KW-0812">Transmembrane</keyword>
<keyword evidence="11" id="KW-1015">Disulfide bond</keyword>
<evidence type="ECO:0000256" key="3">
    <source>
        <dbReference type="ARBA" id="ARBA00006003"/>
    </source>
</evidence>
<evidence type="ECO:0000256" key="5">
    <source>
        <dbReference type="ARBA" id="ARBA00022679"/>
    </source>
</evidence>
<comment type="similarity">
    <text evidence="3">Belongs to the glycosyltransferase 29 family.</text>
</comment>
<dbReference type="GO" id="GO:0001665">
    <property type="term" value="F:alpha-N-acetylgalactosaminide alpha-2,6-sialyltransferase activity"/>
    <property type="evidence" value="ECO:0007669"/>
    <property type="project" value="UniProtKB-EC"/>
</dbReference>
<evidence type="ECO:0000256" key="1">
    <source>
        <dbReference type="ARBA" id="ARBA00004323"/>
    </source>
</evidence>
<dbReference type="InterPro" id="IPR038578">
    <property type="entry name" value="GT29-like_sf"/>
</dbReference>
<dbReference type="GeneTree" id="ENSGT00940000164863"/>
<dbReference type="RefSeq" id="XP_028824831.1">
    <property type="nucleotide sequence ID" value="XM_028968998.1"/>
</dbReference>
<reference evidence="18" key="2">
    <citation type="submission" date="2025-09" db="UniProtKB">
        <authorList>
            <consortium name="Ensembl"/>
        </authorList>
    </citation>
    <scope>IDENTIFICATION</scope>
</reference>
<accession>A0AAY4CCA1</accession>
<dbReference type="PANTHER" id="PTHR45941:SF4">
    <property type="entry name" value="ST6 N-ACETYLGALACTOSAMINIDE ALPHA-2,6-SIALYLTRANSFERASE 2"/>
    <property type="match status" value="1"/>
</dbReference>
<name>A0AAY4CCA1_9TELE</name>
<evidence type="ECO:0000256" key="10">
    <source>
        <dbReference type="ARBA" id="ARBA00023136"/>
    </source>
</evidence>
<reference evidence="18" key="1">
    <citation type="submission" date="2025-08" db="UniProtKB">
        <authorList>
            <consortium name="Ensembl"/>
        </authorList>
    </citation>
    <scope>IDENTIFICATION</scope>
</reference>
<keyword evidence="19" id="KW-1185">Reference proteome</keyword>
<dbReference type="GeneID" id="114783524"/>
<keyword evidence="4" id="KW-0328">Glycosyltransferase</keyword>
<evidence type="ECO:0000256" key="14">
    <source>
        <dbReference type="ARBA" id="ARBA00039109"/>
    </source>
</evidence>
<evidence type="ECO:0000256" key="9">
    <source>
        <dbReference type="ARBA" id="ARBA00023034"/>
    </source>
</evidence>
<keyword evidence="9" id="KW-0333">Golgi apparatus</keyword>
<keyword evidence="8" id="KW-1133">Transmembrane helix</keyword>
<evidence type="ECO:0000256" key="2">
    <source>
        <dbReference type="ARBA" id="ARBA00004922"/>
    </source>
</evidence>
<evidence type="ECO:0000256" key="13">
    <source>
        <dbReference type="ARBA" id="ARBA00036348"/>
    </source>
</evidence>
<keyword evidence="7" id="KW-0735">Signal-anchor</keyword>
<comment type="catalytic activity">
    <reaction evidence="15">
        <text>a 3-O-[N-acetyl-alpha-neuraminyl-(2-&gt;3)-beta-D-galactosyl-(1-&gt;3)-N-acetyl-alpha-D-galactosaminyl]-L-threonyl-[protein] + CMP-N-acetyl-beta-neuraminate = a 3-O-{alpha-Neu5Ac-(2-&gt;3)-beta-D-Gal-(1-&gt;3)-[alpha-Neu5Ac-(2-&gt;6)]-alpha-D-GalNAc}-L-threonyl-[protein] + CMP + H(+)</text>
        <dbReference type="Rhea" id="RHEA:81659"/>
        <dbReference type="Rhea" id="RHEA-COMP:14417"/>
        <dbReference type="Rhea" id="RHEA-COMP:16763"/>
        <dbReference type="ChEBI" id="CHEBI:15378"/>
        <dbReference type="ChEBI" id="CHEBI:57812"/>
        <dbReference type="ChEBI" id="CHEBI:60377"/>
        <dbReference type="ChEBI" id="CHEBI:139598"/>
        <dbReference type="ChEBI" id="CHEBI:156398"/>
    </reaction>
    <physiologicalReaction direction="left-to-right" evidence="15">
        <dbReference type="Rhea" id="RHEA:81660"/>
    </physiologicalReaction>
</comment>
<dbReference type="Pfam" id="PF00777">
    <property type="entry name" value="Glyco_transf_29"/>
    <property type="match status" value="1"/>
</dbReference>
<evidence type="ECO:0000256" key="6">
    <source>
        <dbReference type="ARBA" id="ARBA00022692"/>
    </source>
</evidence>
<evidence type="ECO:0000256" key="16">
    <source>
        <dbReference type="ARBA" id="ARBA00052285"/>
    </source>
</evidence>
<dbReference type="RefSeq" id="XP_028824833.1">
    <property type="nucleotide sequence ID" value="XM_028969000.1"/>
</dbReference>
<dbReference type="GO" id="GO:0000139">
    <property type="term" value="C:Golgi membrane"/>
    <property type="evidence" value="ECO:0007669"/>
    <property type="project" value="UniProtKB-SubCell"/>
</dbReference>
<keyword evidence="5" id="KW-0808">Transferase</keyword>
<dbReference type="AlphaFoldDB" id="A0AAY4CCA1"/>
<dbReference type="InterPro" id="IPR001675">
    <property type="entry name" value="Glyco_trans_29"/>
</dbReference>
<gene>
    <name evidence="18" type="primary">st6galnac</name>
</gene>
<dbReference type="EC" id="2.4.3.3" evidence="14"/>
<evidence type="ECO:0000256" key="15">
    <source>
        <dbReference type="ARBA" id="ARBA00050664"/>
    </source>
</evidence>
<keyword evidence="10" id="KW-0472">Membrane</keyword>
<evidence type="ECO:0000256" key="17">
    <source>
        <dbReference type="SAM" id="MobiDB-lite"/>
    </source>
</evidence>
<dbReference type="Proteomes" id="UP000694580">
    <property type="component" value="Unplaced"/>
</dbReference>
<dbReference type="Gene3D" id="3.90.1480.20">
    <property type="entry name" value="Glycosyl transferase family 29"/>
    <property type="match status" value="1"/>
</dbReference>
<evidence type="ECO:0000256" key="7">
    <source>
        <dbReference type="ARBA" id="ARBA00022968"/>
    </source>
</evidence>
<dbReference type="Ensembl" id="ENSDCDT00010038082.1">
    <property type="protein sequence ID" value="ENSDCDP00010030698.1"/>
    <property type="gene ID" value="ENSDCDG00010019665.1"/>
</dbReference>
<comment type="subcellular location">
    <subcellularLocation>
        <location evidence="1">Golgi apparatus membrane</location>
        <topology evidence="1">Single-pass type II membrane protein</topology>
    </subcellularLocation>
</comment>
<organism evidence="18 19">
    <name type="scientific">Denticeps clupeoides</name>
    <name type="common">denticle herring</name>
    <dbReference type="NCBI Taxonomy" id="299321"/>
    <lineage>
        <taxon>Eukaryota</taxon>
        <taxon>Metazoa</taxon>
        <taxon>Chordata</taxon>
        <taxon>Craniata</taxon>
        <taxon>Vertebrata</taxon>
        <taxon>Euteleostomi</taxon>
        <taxon>Actinopterygii</taxon>
        <taxon>Neopterygii</taxon>
        <taxon>Teleostei</taxon>
        <taxon>Clupei</taxon>
        <taxon>Clupeiformes</taxon>
        <taxon>Denticipitoidei</taxon>
        <taxon>Denticipitidae</taxon>
        <taxon>Denticeps</taxon>
    </lineage>
</organism>
<evidence type="ECO:0000256" key="4">
    <source>
        <dbReference type="ARBA" id="ARBA00022676"/>
    </source>
</evidence>
<sequence length="440" mass="49317">MALRKLLLCFLVVCGLLAFYVLSVSLQIRVPWHMVEGLGRGDASTPGTVSWSHVGLDQSTSEPTDTWTTSGLTTATTSAVFRSFPPQAKSSRGPSDPPWKQPSPRTTGVQEPDFTGDVYAAEVAPLQTSCPDSIRIQVEHSSFSSSFLTTVPILQWAEHSSASEYERLRRYSGAYGWQGVPFSVVQASLSVLNTSASHQMFDDWAQRGDRSGCIRCAVVGNGGILRHSRKGAEIDQHDYVFRTNGAVFKGFEDDVGSRTTHYTFSTNTLRNSLRSYAGVGYTGPPVSPETRYLFLPDHDRDYILLRAAATHTPVESGPESSNSPPTYFGENANSEAFKMYHPDFIRYIRNRFLRSSALNTRYKNLYRPSTGAVMLMAALHACDQVSAYGFMTPDYQKYSDHYYDQRPHPVVFYINHDLRLEMNLWQDLHQAGLIHLYMRE</sequence>
<protein>
    <recommendedName>
        <fullName evidence="14">alpha-N-acetylgalactosaminide alpha-2,6-sialyltransferase</fullName>
        <ecNumber evidence="14">2.4.3.3</ecNumber>
    </recommendedName>
</protein>
<comment type="catalytic activity">
    <reaction evidence="13">
        <text>a beta-D-galactosyl-(1-&gt;3)-N-acetyl-alpha-D-galactosaminyl derivative + CMP-N-acetyl-beta-neuraminate = a beta-D-galactosyl-(1-&gt;3)-[N-acetyl-alpha-neuraminyl-(2-&gt;6)]-N-acetyl-alpha-D-galactosaminyl derivative + CMP + H(+)</text>
        <dbReference type="Rhea" id="RHEA:11136"/>
        <dbReference type="ChEBI" id="CHEBI:15378"/>
        <dbReference type="ChEBI" id="CHEBI:57812"/>
        <dbReference type="ChEBI" id="CHEBI:60377"/>
        <dbReference type="ChEBI" id="CHEBI:133470"/>
        <dbReference type="ChEBI" id="CHEBI:140764"/>
        <dbReference type="EC" id="2.4.3.3"/>
    </reaction>
    <physiologicalReaction direction="left-to-right" evidence="13">
        <dbReference type="Rhea" id="RHEA:11137"/>
    </physiologicalReaction>
</comment>
<evidence type="ECO:0000313" key="19">
    <source>
        <dbReference type="Proteomes" id="UP000694580"/>
    </source>
</evidence>